<keyword evidence="1" id="KW-1133">Transmembrane helix</keyword>
<evidence type="ECO:0000313" key="2">
    <source>
        <dbReference type="EMBL" id="KAK7347003.1"/>
    </source>
</evidence>
<comment type="caution">
    <text evidence="2">The sequence shown here is derived from an EMBL/GenBank/DDBJ whole genome shotgun (WGS) entry which is preliminary data.</text>
</comment>
<dbReference type="EMBL" id="JAYMYR010000008">
    <property type="protein sequence ID" value="KAK7347003.1"/>
    <property type="molecule type" value="Genomic_DNA"/>
</dbReference>
<keyword evidence="3" id="KW-1185">Reference proteome</keyword>
<feature type="transmembrane region" description="Helical" evidence="1">
    <location>
        <begin position="195"/>
        <end position="217"/>
    </location>
</feature>
<feature type="transmembrane region" description="Helical" evidence="1">
    <location>
        <begin position="74"/>
        <end position="96"/>
    </location>
</feature>
<evidence type="ECO:0000256" key="1">
    <source>
        <dbReference type="SAM" id="Phobius"/>
    </source>
</evidence>
<dbReference type="PANTHER" id="PTHR38543:SF1">
    <property type="entry name" value="OS04G0465800 PROTEIN"/>
    <property type="match status" value="1"/>
</dbReference>
<protein>
    <submittedName>
        <fullName evidence="2">Uncharacterized protein</fullName>
    </submittedName>
</protein>
<name>A0AAN9M891_PHACN</name>
<dbReference type="PANTHER" id="PTHR38543">
    <property type="entry name" value="OS04G0465800 PROTEIN"/>
    <property type="match status" value="1"/>
</dbReference>
<feature type="transmembrane region" description="Helical" evidence="1">
    <location>
        <begin position="229"/>
        <end position="248"/>
    </location>
</feature>
<reference evidence="2 3" key="1">
    <citation type="submission" date="2024-01" db="EMBL/GenBank/DDBJ databases">
        <title>The genomes of 5 underutilized Papilionoideae crops provide insights into root nodulation and disease resistanc.</title>
        <authorList>
            <person name="Jiang F."/>
        </authorList>
    </citation>
    <scope>NUCLEOTIDE SEQUENCE [LARGE SCALE GENOMIC DNA]</scope>
    <source>
        <strain evidence="2">JINMINGXINNONG_FW02</strain>
        <tissue evidence="2">Leaves</tissue>
    </source>
</reference>
<sequence length="262" mass="29105">MPGPGPHLMYAMASSLALTTISNGRFSPHHTLTYTLNSFFGPDIGSFSEWLGSLSGGTAHAFGSALSNLIHHPFYYILILALPLSFLYSRISSYLLRTHLLDSVSRVPLTRMQCFFLISAGSFTHFFLDDLFEENGKTTTYTWILSTGWWQGTAPVNPDAVLVVGFLCACLIGGFFYINRASSSNSIKKKSYQSMLLMISIASLYCFWCAIQIYWISPHRPAVGEEADLGVLVFLAVYFFLPYGLCIMSMSPKDPDPNQIPL</sequence>
<dbReference type="Proteomes" id="UP001374584">
    <property type="component" value="Unassembled WGS sequence"/>
</dbReference>
<evidence type="ECO:0000313" key="3">
    <source>
        <dbReference type="Proteomes" id="UP001374584"/>
    </source>
</evidence>
<keyword evidence="1" id="KW-0812">Transmembrane</keyword>
<dbReference type="AlphaFoldDB" id="A0AAN9M891"/>
<proteinExistence type="predicted"/>
<feature type="transmembrane region" description="Helical" evidence="1">
    <location>
        <begin position="160"/>
        <end position="179"/>
    </location>
</feature>
<organism evidence="2 3">
    <name type="scientific">Phaseolus coccineus</name>
    <name type="common">Scarlet runner bean</name>
    <name type="synonym">Phaseolus multiflorus</name>
    <dbReference type="NCBI Taxonomy" id="3886"/>
    <lineage>
        <taxon>Eukaryota</taxon>
        <taxon>Viridiplantae</taxon>
        <taxon>Streptophyta</taxon>
        <taxon>Embryophyta</taxon>
        <taxon>Tracheophyta</taxon>
        <taxon>Spermatophyta</taxon>
        <taxon>Magnoliopsida</taxon>
        <taxon>eudicotyledons</taxon>
        <taxon>Gunneridae</taxon>
        <taxon>Pentapetalae</taxon>
        <taxon>rosids</taxon>
        <taxon>fabids</taxon>
        <taxon>Fabales</taxon>
        <taxon>Fabaceae</taxon>
        <taxon>Papilionoideae</taxon>
        <taxon>50 kb inversion clade</taxon>
        <taxon>NPAAA clade</taxon>
        <taxon>indigoferoid/millettioid clade</taxon>
        <taxon>Phaseoleae</taxon>
        <taxon>Phaseolus</taxon>
    </lineage>
</organism>
<keyword evidence="1" id="KW-0472">Membrane</keyword>
<accession>A0AAN9M891</accession>
<gene>
    <name evidence="2" type="ORF">VNO80_21527</name>
</gene>